<dbReference type="PANTHER" id="PTHR21212:SF0">
    <property type="entry name" value="SEIPIN"/>
    <property type="match status" value="1"/>
</dbReference>
<evidence type="ECO:0000256" key="6">
    <source>
        <dbReference type="ARBA" id="ARBA00023098"/>
    </source>
</evidence>
<protein>
    <recommendedName>
        <fullName evidence="2">Seipin</fullName>
    </recommendedName>
</protein>
<keyword evidence="3 8" id="KW-0812">Transmembrane</keyword>
<evidence type="ECO:0000313" key="10">
    <source>
        <dbReference type="Proteomes" id="UP001558652"/>
    </source>
</evidence>
<organism evidence="9 10">
    <name type="scientific">Ranatra chinensis</name>
    <dbReference type="NCBI Taxonomy" id="642074"/>
    <lineage>
        <taxon>Eukaryota</taxon>
        <taxon>Metazoa</taxon>
        <taxon>Ecdysozoa</taxon>
        <taxon>Arthropoda</taxon>
        <taxon>Hexapoda</taxon>
        <taxon>Insecta</taxon>
        <taxon>Pterygota</taxon>
        <taxon>Neoptera</taxon>
        <taxon>Paraneoptera</taxon>
        <taxon>Hemiptera</taxon>
        <taxon>Heteroptera</taxon>
        <taxon>Panheteroptera</taxon>
        <taxon>Nepomorpha</taxon>
        <taxon>Nepidae</taxon>
        <taxon>Ranatrinae</taxon>
        <taxon>Ranatra</taxon>
    </lineage>
</organism>
<evidence type="ECO:0000256" key="4">
    <source>
        <dbReference type="ARBA" id="ARBA00022824"/>
    </source>
</evidence>
<evidence type="ECO:0000313" key="9">
    <source>
        <dbReference type="EMBL" id="KAL1124543.1"/>
    </source>
</evidence>
<proteinExistence type="predicted"/>
<feature type="transmembrane region" description="Helical" evidence="8">
    <location>
        <begin position="228"/>
        <end position="250"/>
    </location>
</feature>
<comment type="caution">
    <text evidence="9">The sequence shown here is derived from an EMBL/GenBank/DDBJ whole genome shotgun (WGS) entry which is preliminary data.</text>
</comment>
<dbReference type="InterPro" id="IPR009617">
    <property type="entry name" value="Seipin"/>
</dbReference>
<sequence length="280" mass="32460">MFIKNTIKNKVEAYKEKTIKTANDTVEALFKLVVICLILFTLIWISVFLYVVFYHAYVPSLEHVKPVNLQYSPCDDFKKGICSFPEAHIQLTKSVHILMVGQPYKIALVLEMPESPANKELGMFMVCGRLVSKDSSVVANSCRSAMLKYHSTLVRILSTLFFAPLYIFDTLDEKQSVIVELFPNFEEDQNYPVTDVYITVQSYFTEIYSSKLHITAQMRGLRYFMYNWPVLSAGLGISLIILIIMFIATLSWWQLYGPYREYGMNFSILYVLKHFFLFID</sequence>
<evidence type="ECO:0000256" key="1">
    <source>
        <dbReference type="ARBA" id="ARBA00004477"/>
    </source>
</evidence>
<keyword evidence="10" id="KW-1185">Reference proteome</keyword>
<evidence type="ECO:0000256" key="3">
    <source>
        <dbReference type="ARBA" id="ARBA00022692"/>
    </source>
</evidence>
<reference evidence="9 10" key="1">
    <citation type="submission" date="2024-07" db="EMBL/GenBank/DDBJ databases">
        <title>Chromosome-level genome assembly of the water stick insect Ranatra chinensis (Heteroptera: Nepidae).</title>
        <authorList>
            <person name="Liu X."/>
        </authorList>
    </citation>
    <scope>NUCLEOTIDE SEQUENCE [LARGE SCALE GENOMIC DNA]</scope>
    <source>
        <strain evidence="9">Cailab_2021Rc</strain>
        <tissue evidence="9">Muscle</tissue>
    </source>
</reference>
<keyword evidence="4" id="KW-0256">Endoplasmic reticulum</keyword>
<evidence type="ECO:0000256" key="8">
    <source>
        <dbReference type="SAM" id="Phobius"/>
    </source>
</evidence>
<keyword evidence="5 8" id="KW-1133">Transmembrane helix</keyword>
<dbReference type="PANTHER" id="PTHR21212">
    <property type="entry name" value="BERNARDINELLI-SEIP CONGENITAL LIPODYSTROPHY 2 HOMOLOG BSCL2 PROTEIN"/>
    <property type="match status" value="1"/>
</dbReference>
<dbReference type="Proteomes" id="UP001558652">
    <property type="component" value="Unassembled WGS sequence"/>
</dbReference>
<keyword evidence="7 8" id="KW-0472">Membrane</keyword>
<dbReference type="GO" id="GO:0005789">
    <property type="term" value="C:endoplasmic reticulum membrane"/>
    <property type="evidence" value="ECO:0007669"/>
    <property type="project" value="UniProtKB-SubCell"/>
</dbReference>
<evidence type="ECO:0000256" key="2">
    <source>
        <dbReference type="ARBA" id="ARBA00022064"/>
    </source>
</evidence>
<dbReference type="CDD" id="cd23995">
    <property type="entry name" value="Seipin_BSCL2_like"/>
    <property type="match status" value="1"/>
</dbReference>
<dbReference type="GO" id="GO:0006629">
    <property type="term" value="P:lipid metabolic process"/>
    <property type="evidence" value="ECO:0007669"/>
    <property type="project" value="UniProtKB-KW"/>
</dbReference>
<keyword evidence="6" id="KW-0443">Lipid metabolism</keyword>
<feature type="transmembrane region" description="Helical" evidence="8">
    <location>
        <begin position="28"/>
        <end position="53"/>
    </location>
</feature>
<dbReference type="Pfam" id="PF06775">
    <property type="entry name" value="Seipin"/>
    <property type="match status" value="1"/>
</dbReference>
<evidence type="ECO:0000256" key="7">
    <source>
        <dbReference type="ARBA" id="ARBA00023136"/>
    </source>
</evidence>
<feature type="transmembrane region" description="Helical" evidence="8">
    <location>
        <begin position="262"/>
        <end position="279"/>
    </location>
</feature>
<evidence type="ECO:0000256" key="5">
    <source>
        <dbReference type="ARBA" id="ARBA00022989"/>
    </source>
</evidence>
<dbReference type="GO" id="GO:0140042">
    <property type="term" value="P:lipid droplet formation"/>
    <property type="evidence" value="ECO:0007669"/>
    <property type="project" value="UniProtKB-ARBA"/>
</dbReference>
<comment type="subcellular location">
    <subcellularLocation>
        <location evidence="1">Endoplasmic reticulum membrane</location>
        <topology evidence="1">Multi-pass membrane protein</topology>
    </subcellularLocation>
</comment>
<name>A0ABD0YTN9_9HEMI</name>
<dbReference type="AlphaFoldDB" id="A0ABD0YTN9"/>
<accession>A0ABD0YTN9</accession>
<dbReference type="EMBL" id="JBFDAA010000010">
    <property type="protein sequence ID" value="KAL1124543.1"/>
    <property type="molecule type" value="Genomic_DNA"/>
</dbReference>
<gene>
    <name evidence="9" type="ORF">AAG570_001169</name>
</gene>